<dbReference type="KEGG" id="psti:SOO65_10010"/>
<reference evidence="2 3" key="1">
    <citation type="submission" date="2023-11" db="EMBL/GenBank/DDBJ databases">
        <title>Peredibacter starrii A3.12.</title>
        <authorList>
            <person name="Mitchell R.J."/>
        </authorList>
    </citation>
    <scope>NUCLEOTIDE SEQUENCE [LARGE SCALE GENOMIC DNA]</scope>
    <source>
        <strain evidence="2 3">A3.12</strain>
    </source>
</reference>
<feature type="chain" id="PRO_5043691002" evidence="1">
    <location>
        <begin position="16"/>
        <end position="115"/>
    </location>
</feature>
<evidence type="ECO:0000256" key="1">
    <source>
        <dbReference type="SAM" id="SignalP"/>
    </source>
</evidence>
<protein>
    <submittedName>
        <fullName evidence="2">Uncharacterized protein</fullName>
    </submittedName>
</protein>
<feature type="signal peptide" evidence="1">
    <location>
        <begin position="1"/>
        <end position="15"/>
    </location>
</feature>
<keyword evidence="3" id="KW-1185">Reference proteome</keyword>
<proteinExistence type="predicted"/>
<evidence type="ECO:0000313" key="3">
    <source>
        <dbReference type="Proteomes" id="UP001324634"/>
    </source>
</evidence>
<keyword evidence="1" id="KW-0732">Signal</keyword>
<dbReference type="EMBL" id="CP139487">
    <property type="protein sequence ID" value="WPU67087.1"/>
    <property type="molecule type" value="Genomic_DNA"/>
</dbReference>
<dbReference type="AlphaFoldDB" id="A0AAX4HUZ5"/>
<dbReference type="RefSeq" id="WP_321399934.1">
    <property type="nucleotide sequence ID" value="NZ_CP139487.1"/>
</dbReference>
<name>A0AAX4HUZ5_9BACT</name>
<evidence type="ECO:0000313" key="2">
    <source>
        <dbReference type="EMBL" id="WPU67087.1"/>
    </source>
</evidence>
<accession>A0AAX4HUZ5</accession>
<sequence length="115" mass="12439">MKFLFGLLFSFSAFAAVPGYEIAFEIEGKAVTKTAGKIRIKEGETGAISYKGTELQVTSKEGEVQGHKGIMVGFVVKQKKDVISTPQLLVDEKEEAQISIDDAISLKVSATRISL</sequence>
<dbReference type="Proteomes" id="UP001324634">
    <property type="component" value="Chromosome"/>
</dbReference>
<organism evidence="2 3">
    <name type="scientific">Peredibacter starrii</name>
    <dbReference type="NCBI Taxonomy" id="28202"/>
    <lineage>
        <taxon>Bacteria</taxon>
        <taxon>Pseudomonadati</taxon>
        <taxon>Bdellovibrionota</taxon>
        <taxon>Bacteriovoracia</taxon>
        <taxon>Bacteriovoracales</taxon>
        <taxon>Bacteriovoracaceae</taxon>
        <taxon>Peredibacter</taxon>
    </lineage>
</organism>
<gene>
    <name evidence="2" type="ORF">SOO65_10010</name>
</gene>